<dbReference type="RefSeq" id="WP_234254721.1">
    <property type="nucleotide sequence ID" value="NZ_JABFTV010000009.1"/>
</dbReference>
<keyword evidence="2" id="KW-0472">Membrane</keyword>
<keyword evidence="4" id="KW-1185">Reference proteome</keyword>
<organism evidence="3 4">
    <name type="scientific">Billgrantia aerodenitrificans</name>
    <dbReference type="NCBI Taxonomy" id="2733483"/>
    <lineage>
        <taxon>Bacteria</taxon>
        <taxon>Pseudomonadati</taxon>
        <taxon>Pseudomonadota</taxon>
        <taxon>Gammaproteobacteria</taxon>
        <taxon>Oceanospirillales</taxon>
        <taxon>Halomonadaceae</taxon>
        <taxon>Billgrantia</taxon>
    </lineage>
</organism>
<dbReference type="InterPro" id="IPR047774">
    <property type="entry name" value="SrfA-like"/>
</dbReference>
<keyword evidence="2" id="KW-0812">Transmembrane</keyword>
<feature type="transmembrane region" description="Helical" evidence="2">
    <location>
        <begin position="200"/>
        <end position="219"/>
    </location>
</feature>
<evidence type="ECO:0000313" key="3">
    <source>
        <dbReference type="EMBL" id="MCE8025767.1"/>
    </source>
</evidence>
<reference evidence="3 4" key="1">
    <citation type="journal article" date="2021" name="Front. Microbiol.">
        <title>Aerobic Denitrification and Heterotrophic Sulfur Oxidation in the Genus Halomonas Revealed by Six Novel Species Characterizations and Genome-Based Analysis.</title>
        <authorList>
            <person name="Wang L."/>
            <person name="Shao Z."/>
        </authorList>
    </citation>
    <scope>NUCLEOTIDE SEQUENCE [LARGE SCALE GENOMIC DNA]</scope>
    <source>
        <strain evidence="3 4">MCCC 1A11058</strain>
    </source>
</reference>
<evidence type="ECO:0000256" key="1">
    <source>
        <dbReference type="SAM" id="MobiDB-lite"/>
    </source>
</evidence>
<sequence length="476" mass="51559">MPAILLHSGKTEQFRALGETGQPVYHSALQLRKVISRRLPGKERHLAIPQRDQQGEGADWYSDIEGDVIPWSSATEGEREDARIQLEAFRQDIIALRHSPHEGQSGDHEVFNRLVKWVCHFPDEGFVYLVNGTPVLTFWGFIHPDADRHANPLLCLYPSALPEETAPPPLSAPIAPLDTALEPEPRPAPVASVRPWWRRWWWLLPLLLGLLLLLLLFGLRACSSPGAPTLATPSLDARTPDATLPRMQHGWDFWPFKSLSGGSLPGQRLTAPNPTSSGLDGDPTLPAIGGRTPALGTPGLPSPESSMPDDSTLGVDLQASADQRVAPFAEGLPLVGDMPTPPALPDGFIPPTLEPLTLPANAPDGTADFLNGNWRGAGVMDSQTGRPLQVTYTFEQGNGAMYIQRGGSSGMTCAGPVSATMQDGNLQVEGQERARCEDGSHYEMPRVQCHQADGETATCAASYDDEPFPMQLRKAS</sequence>
<feature type="region of interest" description="Disordered" evidence="1">
    <location>
        <begin position="264"/>
        <end position="310"/>
    </location>
</feature>
<accession>A0ABS9AV69</accession>
<gene>
    <name evidence="3" type="ORF">HOP59_16685</name>
</gene>
<name>A0ABS9AV69_9GAMM</name>
<proteinExistence type="predicted"/>
<dbReference type="Proteomes" id="UP001320272">
    <property type="component" value="Unassembled WGS sequence"/>
</dbReference>
<comment type="caution">
    <text evidence="3">The sequence shown here is derived from an EMBL/GenBank/DDBJ whole genome shotgun (WGS) entry which is preliminary data.</text>
</comment>
<evidence type="ECO:0008006" key="5">
    <source>
        <dbReference type="Google" id="ProtNLM"/>
    </source>
</evidence>
<evidence type="ECO:0000256" key="2">
    <source>
        <dbReference type="SAM" id="Phobius"/>
    </source>
</evidence>
<evidence type="ECO:0000313" key="4">
    <source>
        <dbReference type="Proteomes" id="UP001320272"/>
    </source>
</evidence>
<dbReference type="EMBL" id="JABFTV010000009">
    <property type="protein sequence ID" value="MCE8025767.1"/>
    <property type="molecule type" value="Genomic_DNA"/>
</dbReference>
<keyword evidence="2" id="KW-1133">Transmembrane helix</keyword>
<dbReference type="NCBIfam" id="NF040486">
    <property type="entry name" value="SrfA_fam"/>
    <property type="match status" value="1"/>
</dbReference>
<protein>
    <recommendedName>
        <fullName evidence="5">Breakpoint cluster region protein</fullName>
    </recommendedName>
</protein>